<name>A0AAN7YJU9_9EURO</name>
<organism evidence="2 3">
    <name type="scientific">Lithohypha guttulata</name>
    <dbReference type="NCBI Taxonomy" id="1690604"/>
    <lineage>
        <taxon>Eukaryota</taxon>
        <taxon>Fungi</taxon>
        <taxon>Dikarya</taxon>
        <taxon>Ascomycota</taxon>
        <taxon>Pezizomycotina</taxon>
        <taxon>Eurotiomycetes</taxon>
        <taxon>Chaetothyriomycetidae</taxon>
        <taxon>Chaetothyriales</taxon>
        <taxon>Trichomeriaceae</taxon>
        <taxon>Lithohypha</taxon>
    </lineage>
</organism>
<dbReference type="PANTHER" id="PTHR40069:SF1">
    <property type="entry name" value="YWBE PROTEIN"/>
    <property type="match status" value="1"/>
</dbReference>
<protein>
    <submittedName>
        <fullName evidence="2">Uncharacterized protein</fullName>
    </submittedName>
</protein>
<comment type="caution">
    <text evidence="2">The sequence shown here is derived from an EMBL/GenBank/DDBJ whole genome shotgun (WGS) entry which is preliminary data.</text>
</comment>
<dbReference type="AlphaFoldDB" id="A0AAN7YJU9"/>
<feature type="compositionally biased region" description="Low complexity" evidence="1">
    <location>
        <begin position="126"/>
        <end position="180"/>
    </location>
</feature>
<dbReference type="Proteomes" id="UP001309876">
    <property type="component" value="Unassembled WGS sequence"/>
</dbReference>
<sequence>MTQCHTYFHHLHINKSWLPSLEKREYSPLFVSNHLVTVQIKPGTIVSIVLKQDQRTGRQVQGAVSQLLTRGNHPHGVKVKLVDGRVGRVQQLVNQNTSTSQVASQSNKKYYRSMADHNPWATNESQSTPWQGQGQQQQQQQQSQGTGYPQQRFYNEQQSYQPTQQQSSQPLQQQSYHPSQDYYNQASYNEQPTDNAWSDATGNPPLPQRHPQYNYQPAQSMTRNDTDDLLESQPDRAEQMEHMQAYEATAQETNEDKDRAQLEREFPDVDGSLIAALYSDTKDLSSTREMLQELGRQ</sequence>
<keyword evidence="3" id="KW-1185">Reference proteome</keyword>
<dbReference type="InterPro" id="IPR019240">
    <property type="entry name" value="DUF2196"/>
</dbReference>
<feature type="region of interest" description="Disordered" evidence="1">
    <location>
        <begin position="119"/>
        <end position="242"/>
    </location>
</feature>
<feature type="compositionally biased region" description="Polar residues" evidence="1">
    <location>
        <begin position="211"/>
        <end position="223"/>
    </location>
</feature>
<dbReference type="Pfam" id="PF09962">
    <property type="entry name" value="DUF2196"/>
    <property type="match status" value="1"/>
</dbReference>
<feature type="compositionally biased region" description="Polar residues" evidence="1">
    <location>
        <begin position="181"/>
        <end position="201"/>
    </location>
</feature>
<evidence type="ECO:0000256" key="1">
    <source>
        <dbReference type="SAM" id="MobiDB-lite"/>
    </source>
</evidence>
<gene>
    <name evidence="2" type="ORF">LTR05_003323</name>
</gene>
<dbReference type="NCBIfam" id="TIGR03833">
    <property type="entry name" value="YwbE family protein"/>
    <property type="match status" value="1"/>
</dbReference>
<accession>A0AAN7YJU9</accession>
<evidence type="ECO:0000313" key="2">
    <source>
        <dbReference type="EMBL" id="KAK5089099.1"/>
    </source>
</evidence>
<dbReference type="EMBL" id="JAVRRJ010000002">
    <property type="protein sequence ID" value="KAK5089099.1"/>
    <property type="molecule type" value="Genomic_DNA"/>
</dbReference>
<evidence type="ECO:0000313" key="3">
    <source>
        <dbReference type="Proteomes" id="UP001309876"/>
    </source>
</evidence>
<dbReference type="PANTHER" id="PTHR40069">
    <property type="entry name" value="YWBE PROTEIN"/>
    <property type="match status" value="1"/>
</dbReference>
<proteinExistence type="predicted"/>
<reference evidence="2 3" key="1">
    <citation type="submission" date="2023-08" db="EMBL/GenBank/DDBJ databases">
        <title>Black Yeasts Isolated from many extreme environments.</title>
        <authorList>
            <person name="Coleine C."/>
            <person name="Stajich J.E."/>
            <person name="Selbmann L."/>
        </authorList>
    </citation>
    <scope>NUCLEOTIDE SEQUENCE [LARGE SCALE GENOMIC DNA]</scope>
    <source>
        <strain evidence="2 3">CCFEE 5910</strain>
    </source>
</reference>